<dbReference type="InterPro" id="IPR011009">
    <property type="entry name" value="Kinase-like_dom_sf"/>
</dbReference>
<dbReference type="Proteomes" id="UP000323067">
    <property type="component" value="Chromosome vi"/>
</dbReference>
<evidence type="ECO:0000313" key="2">
    <source>
        <dbReference type="EMBL" id="ATY60410.1"/>
    </source>
</evidence>
<dbReference type="InterPro" id="IPR051678">
    <property type="entry name" value="AGP_Transferase"/>
</dbReference>
<dbReference type="Pfam" id="PF01636">
    <property type="entry name" value="APH"/>
    <property type="match status" value="1"/>
</dbReference>
<dbReference type="GO" id="GO:0016301">
    <property type="term" value="F:kinase activity"/>
    <property type="evidence" value="ECO:0007669"/>
    <property type="project" value="UniProtKB-KW"/>
</dbReference>
<feature type="domain" description="Aminoglycoside phosphotransferase" evidence="1">
    <location>
        <begin position="64"/>
        <end position="322"/>
    </location>
</feature>
<dbReference type="PANTHER" id="PTHR21310:SF37">
    <property type="entry name" value="AMINOGLYCOSIDE PHOSPHOTRANSFERASE DOMAIN-CONTAINING PROTEIN"/>
    <property type="match status" value="1"/>
</dbReference>
<sequence length="462" mass="52965">MQKISSLKTYFDEIEETNGDDECRAWLSRVFDAKLELATFVAARRGGGRATEYVGFLKGSFNFSFRFKFSDGGPDAIIRFPKPGHIATALRDEKVANEVRVMEYLSQNTTIPIPRVHSWGFTSQSPQQFGPFIIMEYVQGTLLSTVLKQPMKSDQEDMVLDQSIDNSMLDKIYRQIADYLLQLSQLTFTRIGAITKDGDTWSVTERPLTYNMNELATVAGYRADLFPTSTFDRASDYLKSVAQEHLAHLWTQRNLADDPETAQARFIARHRFAQLVPKYCINDAGPFIPFCDDLRPSNMLVDPETLQITAVLDFEFTNVMPAQFTYDPPWWLLLSGPEVWLDRDSVEEFQELYEPRMEQFLRALEQVEGMSAPKGGQVTEPPLSTRMRDSWRSGRFWFDFAARKSFELDAIYWAVLHDGGSGIELLDDAACAEMEPFIERKMKQLKAYKEECNARFSKEADE</sequence>
<keyword evidence="2" id="KW-0418">Kinase</keyword>
<dbReference type="PANTHER" id="PTHR21310">
    <property type="entry name" value="AMINOGLYCOSIDE PHOSPHOTRANSFERASE-RELATED-RELATED"/>
    <property type="match status" value="1"/>
</dbReference>
<reference evidence="2 3" key="1">
    <citation type="journal article" date="2017" name="BMC Genomics">
        <title>Chromosome level assembly and secondary metabolite potential of the parasitic fungus Cordyceps militaris.</title>
        <authorList>
            <person name="Kramer G.J."/>
            <person name="Nodwell J.R."/>
        </authorList>
    </citation>
    <scope>NUCLEOTIDE SEQUENCE [LARGE SCALE GENOMIC DNA]</scope>
    <source>
        <strain evidence="2 3">ATCC 34164</strain>
    </source>
</reference>
<evidence type="ECO:0000313" key="3">
    <source>
        <dbReference type="Proteomes" id="UP000323067"/>
    </source>
</evidence>
<dbReference type="Gene3D" id="3.30.200.20">
    <property type="entry name" value="Phosphorylase Kinase, domain 1"/>
    <property type="match status" value="1"/>
</dbReference>
<dbReference type="VEuPathDB" id="FungiDB:A9K55_005425"/>
<name>A0A2H4SBB4_CORMI</name>
<dbReference type="AlphaFoldDB" id="A0A2H4SBB4"/>
<dbReference type="InterPro" id="IPR002575">
    <property type="entry name" value="Aminoglycoside_PTrfase"/>
</dbReference>
<dbReference type="VEuPathDB" id="FungiDB:CCM_03572"/>
<protein>
    <submittedName>
        <fullName evidence="2">Kinase-like domain</fullName>
    </submittedName>
</protein>
<keyword evidence="2" id="KW-0808">Transferase</keyword>
<gene>
    <name evidence="2" type="ORF">A9K55_005425</name>
</gene>
<proteinExistence type="predicted"/>
<accession>A0A2H4SBB4</accession>
<dbReference type="SUPFAM" id="SSF56112">
    <property type="entry name" value="Protein kinase-like (PK-like)"/>
    <property type="match status" value="1"/>
</dbReference>
<organism evidence="2 3">
    <name type="scientific">Cordyceps militaris</name>
    <name type="common">Caterpillar fungus</name>
    <name type="synonym">Clavaria militaris</name>
    <dbReference type="NCBI Taxonomy" id="73501"/>
    <lineage>
        <taxon>Eukaryota</taxon>
        <taxon>Fungi</taxon>
        <taxon>Dikarya</taxon>
        <taxon>Ascomycota</taxon>
        <taxon>Pezizomycotina</taxon>
        <taxon>Sordariomycetes</taxon>
        <taxon>Hypocreomycetidae</taxon>
        <taxon>Hypocreales</taxon>
        <taxon>Cordycipitaceae</taxon>
        <taxon>Cordyceps</taxon>
    </lineage>
</organism>
<evidence type="ECO:0000259" key="1">
    <source>
        <dbReference type="Pfam" id="PF01636"/>
    </source>
</evidence>
<dbReference type="EMBL" id="CP023323">
    <property type="protein sequence ID" value="ATY60410.1"/>
    <property type="molecule type" value="Genomic_DNA"/>
</dbReference>